<dbReference type="GO" id="GO:0030599">
    <property type="term" value="F:pectinesterase activity"/>
    <property type="evidence" value="ECO:0007669"/>
    <property type="project" value="UniProtKB-EC"/>
</dbReference>
<comment type="catalytic activity">
    <reaction evidence="2">
        <text>[(1-&gt;4)-alpha-D-galacturonosyl methyl ester](n) + n H2O = [(1-&gt;4)-alpha-D-galacturonosyl](n) + n methanol + n H(+)</text>
        <dbReference type="Rhea" id="RHEA:22380"/>
        <dbReference type="Rhea" id="RHEA-COMP:14570"/>
        <dbReference type="Rhea" id="RHEA-COMP:14573"/>
        <dbReference type="ChEBI" id="CHEBI:15377"/>
        <dbReference type="ChEBI" id="CHEBI:15378"/>
        <dbReference type="ChEBI" id="CHEBI:17790"/>
        <dbReference type="ChEBI" id="CHEBI:140522"/>
        <dbReference type="ChEBI" id="CHEBI:140523"/>
        <dbReference type="EC" id="3.1.1.11"/>
    </reaction>
</comment>
<feature type="active site" evidence="3">
    <location>
        <position position="34"/>
    </location>
</feature>
<evidence type="ECO:0000313" key="4">
    <source>
        <dbReference type="EMBL" id="KAL0292708.1"/>
    </source>
</evidence>
<dbReference type="InterPro" id="IPR011050">
    <property type="entry name" value="Pectin_lyase_fold/virulence"/>
</dbReference>
<comment type="caution">
    <text evidence="4">The sequence shown here is derived from an EMBL/GenBank/DDBJ whole genome shotgun (WGS) entry which is preliminary data.</text>
</comment>
<reference evidence="4" key="2">
    <citation type="journal article" date="2024" name="Plant">
        <title>Genomic evolution and insights into agronomic trait innovations of Sesamum species.</title>
        <authorList>
            <person name="Miao H."/>
            <person name="Wang L."/>
            <person name="Qu L."/>
            <person name="Liu H."/>
            <person name="Sun Y."/>
            <person name="Le M."/>
            <person name="Wang Q."/>
            <person name="Wei S."/>
            <person name="Zheng Y."/>
            <person name="Lin W."/>
            <person name="Duan Y."/>
            <person name="Cao H."/>
            <person name="Xiong S."/>
            <person name="Wang X."/>
            <person name="Wei L."/>
            <person name="Li C."/>
            <person name="Ma Q."/>
            <person name="Ju M."/>
            <person name="Zhao R."/>
            <person name="Li G."/>
            <person name="Mu C."/>
            <person name="Tian Q."/>
            <person name="Mei H."/>
            <person name="Zhang T."/>
            <person name="Gao T."/>
            <person name="Zhang H."/>
        </authorList>
    </citation>
    <scope>NUCLEOTIDE SEQUENCE</scope>
    <source>
        <strain evidence="4">G02</strain>
    </source>
</reference>
<gene>
    <name evidence="4" type="ORF">Sradi_6978100</name>
</gene>
<evidence type="ECO:0000256" key="3">
    <source>
        <dbReference type="PROSITE-ProRule" id="PRU10040"/>
    </source>
</evidence>
<dbReference type="GO" id="GO:0045490">
    <property type="term" value="P:pectin catabolic process"/>
    <property type="evidence" value="ECO:0007669"/>
    <property type="project" value="TreeGrafter"/>
</dbReference>
<dbReference type="InterPro" id="IPR033131">
    <property type="entry name" value="Pectinesterase_Asp_AS"/>
</dbReference>
<dbReference type="PROSITE" id="PS00503">
    <property type="entry name" value="PECTINESTERASE_2"/>
    <property type="match status" value="1"/>
</dbReference>
<evidence type="ECO:0000256" key="2">
    <source>
        <dbReference type="ARBA" id="ARBA00047928"/>
    </source>
</evidence>
<evidence type="ECO:0000256" key="1">
    <source>
        <dbReference type="ARBA" id="ARBA00013229"/>
    </source>
</evidence>
<dbReference type="AlphaFoldDB" id="A0AAW2JEP8"/>
<organism evidence="4">
    <name type="scientific">Sesamum radiatum</name>
    <name type="common">Black benniseed</name>
    <dbReference type="NCBI Taxonomy" id="300843"/>
    <lineage>
        <taxon>Eukaryota</taxon>
        <taxon>Viridiplantae</taxon>
        <taxon>Streptophyta</taxon>
        <taxon>Embryophyta</taxon>
        <taxon>Tracheophyta</taxon>
        <taxon>Spermatophyta</taxon>
        <taxon>Magnoliopsida</taxon>
        <taxon>eudicotyledons</taxon>
        <taxon>Gunneridae</taxon>
        <taxon>Pentapetalae</taxon>
        <taxon>asterids</taxon>
        <taxon>lamiids</taxon>
        <taxon>Lamiales</taxon>
        <taxon>Pedaliaceae</taxon>
        <taxon>Sesamum</taxon>
    </lineage>
</organism>
<dbReference type="PANTHER" id="PTHR31321:SF57">
    <property type="entry name" value="PECTINESTERASE 53-RELATED"/>
    <property type="match status" value="1"/>
</dbReference>
<dbReference type="SUPFAM" id="SSF51126">
    <property type="entry name" value="Pectin lyase-like"/>
    <property type="match status" value="1"/>
</dbReference>
<proteinExistence type="predicted"/>
<dbReference type="PANTHER" id="PTHR31321">
    <property type="entry name" value="ACYL-COA THIOESTER HYDROLASE YBHC-RELATED"/>
    <property type="match status" value="1"/>
</dbReference>
<sequence>MRLSTTADSMDFKTPFATTGANIYKDCYVEGTVDFIFGSGQSLYLYCIFRRIPQPGPGADLSKRAPFAKLLSDAEVKPFISLAYIEGSKWLLPPTIPRV</sequence>
<reference evidence="4" key="1">
    <citation type="submission" date="2020-06" db="EMBL/GenBank/DDBJ databases">
        <authorList>
            <person name="Li T."/>
            <person name="Hu X."/>
            <person name="Zhang T."/>
            <person name="Song X."/>
            <person name="Zhang H."/>
            <person name="Dai N."/>
            <person name="Sheng W."/>
            <person name="Hou X."/>
            <person name="Wei L."/>
        </authorList>
    </citation>
    <scope>NUCLEOTIDE SEQUENCE</scope>
    <source>
        <strain evidence="4">G02</strain>
        <tissue evidence="4">Leaf</tissue>
    </source>
</reference>
<accession>A0AAW2JEP8</accession>
<name>A0AAW2JEP8_SESRA</name>
<dbReference type="EMBL" id="JACGWJ010000403">
    <property type="protein sequence ID" value="KAL0292708.1"/>
    <property type="molecule type" value="Genomic_DNA"/>
</dbReference>
<dbReference type="InterPro" id="IPR012334">
    <property type="entry name" value="Pectin_lyas_fold"/>
</dbReference>
<dbReference type="Gene3D" id="2.160.20.10">
    <property type="entry name" value="Single-stranded right-handed beta-helix, Pectin lyase-like"/>
    <property type="match status" value="1"/>
</dbReference>
<dbReference type="EC" id="3.1.1.11" evidence="1"/>
<protein>
    <recommendedName>
        <fullName evidence="1">pectinesterase</fullName>
        <ecNumber evidence="1">3.1.1.11</ecNumber>
    </recommendedName>
</protein>